<reference evidence="2" key="1">
    <citation type="journal article" date="2023" name="G3 (Bethesda)">
        <title>Whole genome assemblies of Zophobas morio and Tenebrio molitor.</title>
        <authorList>
            <person name="Kaur S."/>
            <person name="Stinson S.A."/>
            <person name="diCenzo G.C."/>
        </authorList>
    </citation>
    <scope>NUCLEOTIDE SEQUENCE</scope>
    <source>
        <strain evidence="2">QUZm001</strain>
    </source>
</reference>
<name>A0AA38I3K6_9CUCU</name>
<dbReference type="EMBL" id="JALNTZ010000006">
    <property type="protein sequence ID" value="KAJ3648721.1"/>
    <property type="molecule type" value="Genomic_DNA"/>
</dbReference>
<proteinExistence type="predicted"/>
<comment type="caution">
    <text evidence="2">The sequence shown here is derived from an EMBL/GenBank/DDBJ whole genome shotgun (WGS) entry which is preliminary data.</text>
</comment>
<keyword evidence="3" id="KW-1185">Reference proteome</keyword>
<dbReference type="AlphaFoldDB" id="A0AA38I3K6"/>
<evidence type="ECO:0000256" key="1">
    <source>
        <dbReference type="SAM" id="MobiDB-lite"/>
    </source>
</evidence>
<evidence type="ECO:0000313" key="2">
    <source>
        <dbReference type="EMBL" id="KAJ3648721.1"/>
    </source>
</evidence>
<dbReference type="Proteomes" id="UP001168821">
    <property type="component" value="Unassembled WGS sequence"/>
</dbReference>
<organism evidence="2 3">
    <name type="scientific">Zophobas morio</name>
    <dbReference type="NCBI Taxonomy" id="2755281"/>
    <lineage>
        <taxon>Eukaryota</taxon>
        <taxon>Metazoa</taxon>
        <taxon>Ecdysozoa</taxon>
        <taxon>Arthropoda</taxon>
        <taxon>Hexapoda</taxon>
        <taxon>Insecta</taxon>
        <taxon>Pterygota</taxon>
        <taxon>Neoptera</taxon>
        <taxon>Endopterygota</taxon>
        <taxon>Coleoptera</taxon>
        <taxon>Polyphaga</taxon>
        <taxon>Cucujiformia</taxon>
        <taxon>Tenebrionidae</taxon>
        <taxon>Zophobas</taxon>
    </lineage>
</organism>
<accession>A0AA38I3K6</accession>
<gene>
    <name evidence="2" type="ORF">Zmor_020500</name>
</gene>
<protein>
    <submittedName>
        <fullName evidence="2">Uncharacterized protein</fullName>
    </submittedName>
</protein>
<sequence>MGCSPSVLLEHIHRDSTANHEKNIKRTTTQSKKKDTSRTVIHRKSSLALTPEDEPLEYNVSQIKSTDLEQQ</sequence>
<feature type="region of interest" description="Disordered" evidence="1">
    <location>
        <begin position="12"/>
        <end position="53"/>
    </location>
</feature>
<evidence type="ECO:0000313" key="3">
    <source>
        <dbReference type="Proteomes" id="UP001168821"/>
    </source>
</evidence>
<feature type="compositionally biased region" description="Basic and acidic residues" evidence="1">
    <location>
        <begin position="12"/>
        <end position="24"/>
    </location>
</feature>